<name>A0AAV0PHF5_9ROSI</name>
<protein>
    <submittedName>
        <fullName evidence="2">Uncharacterized protein</fullName>
    </submittedName>
</protein>
<dbReference type="AlphaFoldDB" id="A0AAV0PHF5"/>
<comment type="caution">
    <text evidence="2">The sequence shown here is derived from an EMBL/GenBank/DDBJ whole genome shotgun (WGS) entry which is preliminary data.</text>
</comment>
<reference evidence="2" key="1">
    <citation type="submission" date="2022-08" db="EMBL/GenBank/DDBJ databases">
        <authorList>
            <person name="Gutierrez-Valencia J."/>
        </authorList>
    </citation>
    <scope>NUCLEOTIDE SEQUENCE</scope>
</reference>
<organism evidence="2 3">
    <name type="scientific">Linum tenue</name>
    <dbReference type="NCBI Taxonomy" id="586396"/>
    <lineage>
        <taxon>Eukaryota</taxon>
        <taxon>Viridiplantae</taxon>
        <taxon>Streptophyta</taxon>
        <taxon>Embryophyta</taxon>
        <taxon>Tracheophyta</taxon>
        <taxon>Spermatophyta</taxon>
        <taxon>Magnoliopsida</taxon>
        <taxon>eudicotyledons</taxon>
        <taxon>Gunneridae</taxon>
        <taxon>Pentapetalae</taxon>
        <taxon>rosids</taxon>
        <taxon>fabids</taxon>
        <taxon>Malpighiales</taxon>
        <taxon>Linaceae</taxon>
        <taxon>Linum</taxon>
    </lineage>
</organism>
<evidence type="ECO:0000313" key="2">
    <source>
        <dbReference type="EMBL" id="CAI0470010.1"/>
    </source>
</evidence>
<feature type="region of interest" description="Disordered" evidence="1">
    <location>
        <begin position="1"/>
        <end position="66"/>
    </location>
</feature>
<proteinExistence type="predicted"/>
<evidence type="ECO:0000313" key="3">
    <source>
        <dbReference type="Proteomes" id="UP001154282"/>
    </source>
</evidence>
<dbReference type="Proteomes" id="UP001154282">
    <property type="component" value="Unassembled WGS sequence"/>
</dbReference>
<feature type="compositionally biased region" description="Basic and acidic residues" evidence="1">
    <location>
        <begin position="1"/>
        <end position="16"/>
    </location>
</feature>
<accession>A0AAV0PHF5</accession>
<dbReference type="EMBL" id="CAMGYJ010000009">
    <property type="protein sequence ID" value="CAI0470010.1"/>
    <property type="molecule type" value="Genomic_DNA"/>
</dbReference>
<keyword evidence="3" id="KW-1185">Reference proteome</keyword>
<sequence>MRRAEEMKNLKKDVQKKGTTTTTTTTQKDVSAMAGSLKKKASGSDEERVSATHSQVDEKENDDEVQWHAETSAEAVPWRIQEQLSSATAEMVMLSTIDTGKKAKETAKANGSSLEVAVSPRAEEKLISKENEKTSSVRTLANELKESIGKGIAPGQLPGLLDSLPDLDKGKDGCFAYGFVRGQGTREGSCQEEDVSGCCHCSPRWRFHSCFYLVPSRVSFRNLVQVWKWLLLS</sequence>
<feature type="compositionally biased region" description="Basic and acidic residues" evidence="1">
    <location>
        <begin position="42"/>
        <end position="58"/>
    </location>
</feature>
<gene>
    <name evidence="2" type="ORF">LITE_LOCUS38397</name>
</gene>
<evidence type="ECO:0000256" key="1">
    <source>
        <dbReference type="SAM" id="MobiDB-lite"/>
    </source>
</evidence>